<sequence length="111" mass="12918">MKVYGINVLGAVKDKQTRCEHYDKINDIIAIKFKCCETYYPCYKCHEEEADHRVQVWRREEFDHKAILCGKCGGEELTITDYLSSNSSCPCCNSSFNPGCQKHIYLYFEVN</sequence>
<dbReference type="InterPro" id="IPR008913">
    <property type="entry name" value="Znf_CHY"/>
</dbReference>
<proteinExistence type="predicted"/>
<comment type="caution">
    <text evidence="5">The sequence shown here is derived from an EMBL/GenBank/DDBJ whole genome shotgun (WGS) entry which is preliminary data.</text>
</comment>
<organism evidence="5 6">
    <name type="scientific">Gracilibacillus boraciitolerans JCM 21714</name>
    <dbReference type="NCBI Taxonomy" id="1298598"/>
    <lineage>
        <taxon>Bacteria</taxon>
        <taxon>Bacillati</taxon>
        <taxon>Bacillota</taxon>
        <taxon>Bacilli</taxon>
        <taxon>Bacillales</taxon>
        <taxon>Bacillaceae</taxon>
        <taxon>Gracilibacillus</taxon>
    </lineage>
</organism>
<dbReference type="GO" id="GO:0008270">
    <property type="term" value="F:zinc ion binding"/>
    <property type="evidence" value="ECO:0007669"/>
    <property type="project" value="UniProtKB-KW"/>
</dbReference>
<keyword evidence="3" id="KW-0862">Zinc</keyword>
<feature type="domain" description="CHY-type" evidence="4">
    <location>
        <begin position="12"/>
        <end position="94"/>
    </location>
</feature>
<dbReference type="GO" id="GO:0045041">
    <property type="term" value="P:protein import into mitochondrial intermembrane space"/>
    <property type="evidence" value="ECO:0007669"/>
    <property type="project" value="TreeGrafter"/>
</dbReference>
<dbReference type="InterPro" id="IPR052604">
    <property type="entry name" value="Mito_Tim_assembly_helper"/>
</dbReference>
<evidence type="ECO:0000256" key="3">
    <source>
        <dbReference type="ARBA" id="ARBA00022833"/>
    </source>
</evidence>
<dbReference type="OrthoDB" id="882119at2"/>
<evidence type="ECO:0000313" key="6">
    <source>
        <dbReference type="Proteomes" id="UP000019102"/>
    </source>
</evidence>
<dbReference type="eggNOG" id="COG4357">
    <property type="taxonomic scope" value="Bacteria"/>
</dbReference>
<evidence type="ECO:0000259" key="4">
    <source>
        <dbReference type="PROSITE" id="PS51266"/>
    </source>
</evidence>
<gene>
    <name evidence="5" type="ORF">JCM21714_4502</name>
</gene>
<dbReference type="PANTHER" id="PTHR28082:SF1">
    <property type="entry name" value="HELPER OF TIM PROTEIN 13"/>
    <property type="match status" value="1"/>
</dbReference>
<evidence type="ECO:0000256" key="1">
    <source>
        <dbReference type="ARBA" id="ARBA00022723"/>
    </source>
</evidence>
<keyword evidence="6" id="KW-1185">Reference proteome</keyword>
<dbReference type="RefSeq" id="WP_035726091.1">
    <property type="nucleotide sequence ID" value="NZ_BAVS01000047.1"/>
</dbReference>
<keyword evidence="2" id="KW-0863">Zinc-finger</keyword>
<dbReference type="PROSITE" id="PS51266">
    <property type="entry name" value="ZF_CHY"/>
    <property type="match status" value="1"/>
</dbReference>
<dbReference type="InterPro" id="IPR037274">
    <property type="entry name" value="Znf_CHY_sf"/>
</dbReference>
<dbReference type="Pfam" id="PF05495">
    <property type="entry name" value="zf-CHY"/>
    <property type="match status" value="1"/>
</dbReference>
<accession>W4VPY9</accession>
<dbReference type="Proteomes" id="UP000019102">
    <property type="component" value="Unassembled WGS sequence"/>
</dbReference>
<evidence type="ECO:0000313" key="5">
    <source>
        <dbReference type="EMBL" id="GAE95282.1"/>
    </source>
</evidence>
<evidence type="ECO:0000256" key="2">
    <source>
        <dbReference type="ARBA" id="ARBA00022771"/>
    </source>
</evidence>
<reference evidence="5 6" key="1">
    <citation type="journal article" date="2014" name="Genome Announc.">
        <title>Draft Genome Sequence of the Boron-Tolerant and Moderately Halotolerant Bacterium Gracilibacillus boraciitolerans JCM 21714T.</title>
        <authorList>
            <person name="Ahmed I."/>
            <person name="Oshima K."/>
            <person name="Suda W."/>
            <person name="Kitamura K."/>
            <person name="Iida T."/>
            <person name="Ohmori Y."/>
            <person name="Fujiwara T."/>
            <person name="Hattori M."/>
            <person name="Ohkuma M."/>
        </authorList>
    </citation>
    <scope>NUCLEOTIDE SEQUENCE [LARGE SCALE GENOMIC DNA]</scope>
    <source>
        <strain evidence="5 6">JCM 21714</strain>
    </source>
</reference>
<dbReference type="PANTHER" id="PTHR28082">
    <property type="entry name" value="ZINC FINGER PROTEIN"/>
    <property type="match status" value="1"/>
</dbReference>
<protein>
    <recommendedName>
        <fullName evidence="4">CHY-type domain-containing protein</fullName>
    </recommendedName>
</protein>
<keyword evidence="1" id="KW-0479">Metal-binding</keyword>
<dbReference type="SUPFAM" id="SSF161219">
    <property type="entry name" value="CHY zinc finger-like"/>
    <property type="match status" value="1"/>
</dbReference>
<dbReference type="EMBL" id="BAVS01000047">
    <property type="protein sequence ID" value="GAE95282.1"/>
    <property type="molecule type" value="Genomic_DNA"/>
</dbReference>
<dbReference type="InterPro" id="IPR016694">
    <property type="entry name" value="UCP017292"/>
</dbReference>
<dbReference type="AlphaFoldDB" id="W4VPY9"/>
<name>W4VPY9_9BACI</name>
<dbReference type="PIRSF" id="PIRSF017292">
    <property type="entry name" value="UCP017292_Znf_CHY"/>
    <property type="match status" value="1"/>
</dbReference>